<feature type="signal peptide" evidence="1">
    <location>
        <begin position="1"/>
        <end position="20"/>
    </location>
</feature>
<evidence type="ECO:0000313" key="2">
    <source>
        <dbReference type="EMBL" id="QIW22039.1"/>
    </source>
</evidence>
<dbReference type="PROSITE" id="PS51257">
    <property type="entry name" value="PROKAR_LIPOPROTEIN"/>
    <property type="match status" value="1"/>
</dbReference>
<dbReference type="RefSeq" id="WP_172555664.1">
    <property type="nucleotide sequence ID" value="NZ_CP035727.2"/>
</dbReference>
<dbReference type="Proteomes" id="UP000501374">
    <property type="component" value="Chromosome"/>
</dbReference>
<gene>
    <name evidence="2" type="ORF">EVG22_28300</name>
</gene>
<keyword evidence="1" id="KW-0732">Signal</keyword>
<evidence type="ECO:0000256" key="1">
    <source>
        <dbReference type="SAM" id="SignalP"/>
    </source>
</evidence>
<evidence type="ECO:0008006" key="4">
    <source>
        <dbReference type="Google" id="ProtNLM"/>
    </source>
</evidence>
<feature type="chain" id="PRO_5038534743" description="Lipoprotein" evidence="1">
    <location>
        <begin position="21"/>
        <end position="503"/>
    </location>
</feature>
<accession>A0A6H0TNM2</accession>
<dbReference type="AlphaFoldDB" id="A0A6H0TNM2"/>
<proteinExistence type="predicted"/>
<name>A0A6H0TNM2_BACTU</name>
<evidence type="ECO:0000313" key="3">
    <source>
        <dbReference type="Proteomes" id="UP000501374"/>
    </source>
</evidence>
<dbReference type="EMBL" id="CP035727">
    <property type="protein sequence ID" value="QIW22039.1"/>
    <property type="molecule type" value="Genomic_DNA"/>
</dbReference>
<protein>
    <recommendedName>
        <fullName evidence="4">Lipoprotein</fullName>
    </recommendedName>
</protein>
<organism evidence="2 3">
    <name type="scientific">Bacillus thuringiensis serovar andalousiensis</name>
    <dbReference type="NCBI Taxonomy" id="257985"/>
    <lineage>
        <taxon>Bacteria</taxon>
        <taxon>Bacillati</taxon>
        <taxon>Bacillota</taxon>
        <taxon>Bacilli</taxon>
        <taxon>Bacillales</taxon>
        <taxon>Bacillaceae</taxon>
        <taxon>Bacillus</taxon>
        <taxon>Bacillus cereus group</taxon>
    </lineage>
</organism>
<reference evidence="3" key="1">
    <citation type="submission" date="2019-02" db="EMBL/GenBank/DDBJ databases">
        <title>Structural and Functional analysis of Lanthipeptide from Bacillus thuringiensis serovar andalousiensis B23193.</title>
        <authorList>
            <person name="Andreeva J.V."/>
            <person name="Grigoreva A."/>
        </authorList>
    </citation>
    <scope>NUCLEOTIDE SEQUENCE [LARGE SCALE GENOMIC DNA]</scope>
    <source>
        <strain evidence="3">B23193</strain>
    </source>
</reference>
<sequence>MNKKLVACILALSATMVACGENSNNKGQETQIQSTQQKKNESQLTKEQINKIIPELSKKTKSILIDNSDKIDKKFDMKNTQVLLVSNISKTAYLINGQDEKYGKKEEAVEYSTDTLKDKGLLTIPYGLAEFNGKQTYLFNIDFMAETSLLGNQDSMAKVPLENDLMKAIVHEGVHLILQRSLEGGKVTTSEETMSGARAGNYPVLYDARIIRTQNSYYYKKALESKNEEDRIKYIKMGNYFYKKYLDMDKEHKNETVFDKLEGQAQYLEYRAVAVSNNLDKDENTVKAETKKIYLNENKDLKDEFLVAGSKNSEFYTLGSLAYANIYDMNQEKELNYNNPLQYLLDKYGYIENEGDKEISDKVKKYYDEINTKLKNSIDEINSKVNNDKYIKIKIPVLQKYSENASVMGEDAPIQYKYNDENAQIEKNSQEVRIGDNRIKLKSATMVTTNGSEQDGIINNMYVFIPKENVEINKDKLTVQTKEVQIYDANFIEEKGVYKLVEK</sequence>